<dbReference type="AlphaFoldDB" id="A0AAD6Z9X6"/>
<sequence>MHLRLLLSLELNTLPTFLAAPYRTTIGTIECLTAHSGITFNLLYTILVPVHARRRRARCTVTGLKHPTRTTLEGMPVYQLGLEGVDLVGHLVAQTVTVSCIATAAYIPYFKGAVRIDCAPGAELSRQHNSSSLPPPPPSCATSPPCCPRTRLPFVSLSRCALTCHTSCLPHVLSVAPHGCYLPRPATPRIAQPPSGHLPRRRCTVSSASAAHTHRPAPASPPAPMLLHTAATWLPPPGHIPTAPCRARVAMPLLFHTGRFPALSSLTRLRVGTSALSCVCPRRGRLPSVDTSAPAPAPVPFCARSHHEAVPCPSVLRHPSRPVPALMHRCCTLSARRICVHTVSGDHSVSAPIHVVRARVRVYAVRSHTRFASYPSRSCIGSALSSRPRPRRRAPASPQWHSSYV</sequence>
<organism evidence="3 4">
    <name type="scientific">Mycena albidolilacea</name>
    <dbReference type="NCBI Taxonomy" id="1033008"/>
    <lineage>
        <taxon>Eukaryota</taxon>
        <taxon>Fungi</taxon>
        <taxon>Dikarya</taxon>
        <taxon>Basidiomycota</taxon>
        <taxon>Agaricomycotina</taxon>
        <taxon>Agaricomycetes</taxon>
        <taxon>Agaricomycetidae</taxon>
        <taxon>Agaricales</taxon>
        <taxon>Marasmiineae</taxon>
        <taxon>Mycenaceae</taxon>
        <taxon>Mycena</taxon>
    </lineage>
</organism>
<gene>
    <name evidence="3" type="ORF">DFH08DRAFT_973262</name>
</gene>
<evidence type="ECO:0000256" key="2">
    <source>
        <dbReference type="SAM" id="SignalP"/>
    </source>
</evidence>
<feature type="region of interest" description="Disordered" evidence="1">
    <location>
        <begin position="383"/>
        <end position="405"/>
    </location>
</feature>
<evidence type="ECO:0000313" key="3">
    <source>
        <dbReference type="EMBL" id="KAJ7312745.1"/>
    </source>
</evidence>
<reference evidence="3" key="1">
    <citation type="submission" date="2023-03" db="EMBL/GenBank/DDBJ databases">
        <title>Massive genome expansion in bonnet fungi (Mycena s.s.) driven by repeated elements and novel gene families across ecological guilds.</title>
        <authorList>
            <consortium name="Lawrence Berkeley National Laboratory"/>
            <person name="Harder C.B."/>
            <person name="Miyauchi S."/>
            <person name="Viragh M."/>
            <person name="Kuo A."/>
            <person name="Thoen E."/>
            <person name="Andreopoulos B."/>
            <person name="Lu D."/>
            <person name="Skrede I."/>
            <person name="Drula E."/>
            <person name="Henrissat B."/>
            <person name="Morin E."/>
            <person name="Kohler A."/>
            <person name="Barry K."/>
            <person name="LaButti K."/>
            <person name="Morin E."/>
            <person name="Salamov A."/>
            <person name="Lipzen A."/>
            <person name="Mereny Z."/>
            <person name="Hegedus B."/>
            <person name="Baldrian P."/>
            <person name="Stursova M."/>
            <person name="Weitz H."/>
            <person name="Taylor A."/>
            <person name="Grigoriev I.V."/>
            <person name="Nagy L.G."/>
            <person name="Martin F."/>
            <person name="Kauserud H."/>
        </authorList>
    </citation>
    <scope>NUCLEOTIDE SEQUENCE</scope>
    <source>
        <strain evidence="3">CBHHK002</strain>
    </source>
</reference>
<proteinExistence type="predicted"/>
<evidence type="ECO:0000313" key="4">
    <source>
        <dbReference type="Proteomes" id="UP001218218"/>
    </source>
</evidence>
<accession>A0AAD6Z9X6</accession>
<dbReference type="Proteomes" id="UP001218218">
    <property type="component" value="Unassembled WGS sequence"/>
</dbReference>
<feature type="chain" id="PRO_5041975619" evidence="2">
    <location>
        <begin position="20"/>
        <end position="405"/>
    </location>
</feature>
<keyword evidence="4" id="KW-1185">Reference proteome</keyword>
<dbReference type="EMBL" id="JARIHO010000070">
    <property type="protein sequence ID" value="KAJ7312745.1"/>
    <property type="molecule type" value="Genomic_DNA"/>
</dbReference>
<feature type="signal peptide" evidence="2">
    <location>
        <begin position="1"/>
        <end position="19"/>
    </location>
</feature>
<name>A0AAD6Z9X6_9AGAR</name>
<protein>
    <submittedName>
        <fullName evidence="3">Uncharacterized protein</fullName>
    </submittedName>
</protein>
<comment type="caution">
    <text evidence="3">The sequence shown here is derived from an EMBL/GenBank/DDBJ whole genome shotgun (WGS) entry which is preliminary data.</text>
</comment>
<evidence type="ECO:0000256" key="1">
    <source>
        <dbReference type="SAM" id="MobiDB-lite"/>
    </source>
</evidence>
<feature type="region of interest" description="Disordered" evidence="1">
    <location>
        <begin position="204"/>
        <end position="223"/>
    </location>
</feature>
<keyword evidence="2" id="KW-0732">Signal</keyword>